<dbReference type="InterPro" id="IPR025943">
    <property type="entry name" value="Sigma_54_int_dom_ATP-bd_2"/>
</dbReference>
<evidence type="ECO:0000256" key="2">
    <source>
        <dbReference type="ARBA" id="ARBA00022797"/>
    </source>
</evidence>
<dbReference type="PROSITE" id="PS50112">
    <property type="entry name" value="PAS"/>
    <property type="match status" value="1"/>
</dbReference>
<evidence type="ECO:0000259" key="7">
    <source>
        <dbReference type="PROSITE" id="PS50045"/>
    </source>
</evidence>
<dbReference type="GO" id="GO:0006355">
    <property type="term" value="P:regulation of DNA-templated transcription"/>
    <property type="evidence" value="ECO:0007669"/>
    <property type="project" value="InterPro"/>
</dbReference>
<evidence type="ECO:0000256" key="6">
    <source>
        <dbReference type="SAM" id="Coils"/>
    </source>
</evidence>
<dbReference type="SMART" id="SM00116">
    <property type="entry name" value="CBS"/>
    <property type="match status" value="2"/>
</dbReference>
<dbReference type="InterPro" id="IPR030828">
    <property type="entry name" value="HTH_TyrR"/>
</dbReference>
<organism evidence="10 11">
    <name type="scientific">Selenihalanaerobacter shriftii</name>
    <dbReference type="NCBI Taxonomy" id="142842"/>
    <lineage>
        <taxon>Bacteria</taxon>
        <taxon>Bacillati</taxon>
        <taxon>Bacillota</taxon>
        <taxon>Clostridia</taxon>
        <taxon>Halanaerobiales</taxon>
        <taxon>Halobacteroidaceae</taxon>
        <taxon>Selenihalanaerobacter</taxon>
    </lineage>
</organism>
<feature type="domain" description="CBS" evidence="9">
    <location>
        <begin position="7"/>
        <end position="63"/>
    </location>
</feature>
<accession>A0A1T4NMC1</accession>
<dbReference type="SUPFAM" id="SSF54631">
    <property type="entry name" value="CBS-domain pair"/>
    <property type="match status" value="1"/>
</dbReference>
<keyword evidence="3" id="KW-0067">ATP-binding</keyword>
<sequence>MKAKDVMIKSPPTLSPDNKIKDAIDTYINHQVNCIPILNDDNYPIGILTNTRVFESLKSNSTIQTPIRKVMETNIETINESTSVKKLYNYPIGRLLILNQQGQFSGIVTKINLIKTVHEKLGEKEGELSALLESMSNGVISIDSKGLITICSQKLKEKLGVKGQVIGKGIDELFPELNLKEIINQNGFITEKREINNNRFIINKSVVRKEQTPIGAVAVFQCISRIENLVNELKIVKELNSELEAVIDLSYDGIIVTDKEKVLRVNQGFERITGVKSKELIGKQISDLELITPQLELVEKIHERKEPITVMQEINGDNKVYITGKPVLDDERKVTKIIFNLRDMTELNNLKEVVEETKSLNRRYHSELEELRSKQLDFDNIIAESTKMKEVLQRVRRVSTVEATVLITGKSGVGKGMITKLIHKLSDRANKPFIEVNCGAIPANLLESELFGYESGSFTNAKEGGKVGLFEAANNGTLFLDEIGELPLELQVKLLKALEEEKIYPIGSTEPVHVDVRILAATNQNLWNMTEQGEFRRDLFYRLNVLPIEIPPLCQRKEDIAPLIYHFLNNFNQKYNTNKQISEGAWDVLLSYTWSGNIRELKNTIERLVIMVEGDSILSKHLSGILHNEDKQKEQSDLEINRIIPLKEAKQRVEKDLLKLALNGDASTREAAKYLGVHHSTIVRKAQKFGITLNN</sequence>
<dbReference type="Pfam" id="PF13426">
    <property type="entry name" value="PAS_9"/>
    <property type="match status" value="2"/>
</dbReference>
<dbReference type="PROSITE" id="PS51371">
    <property type="entry name" value="CBS"/>
    <property type="match status" value="1"/>
</dbReference>
<dbReference type="SMART" id="SM00091">
    <property type="entry name" value="PAS"/>
    <property type="match status" value="2"/>
</dbReference>
<dbReference type="InterPro" id="IPR003593">
    <property type="entry name" value="AAA+_ATPase"/>
</dbReference>
<dbReference type="Pfam" id="PF00158">
    <property type="entry name" value="Sigma54_activat"/>
    <property type="match status" value="1"/>
</dbReference>
<dbReference type="InterPro" id="IPR027417">
    <property type="entry name" value="P-loop_NTPase"/>
</dbReference>
<dbReference type="NCBIfam" id="TIGR00229">
    <property type="entry name" value="sensory_box"/>
    <property type="match status" value="1"/>
</dbReference>
<dbReference type="GO" id="GO:0005524">
    <property type="term" value="F:ATP binding"/>
    <property type="evidence" value="ECO:0007669"/>
    <property type="project" value="UniProtKB-KW"/>
</dbReference>
<keyword evidence="5" id="KW-0129">CBS domain</keyword>
<evidence type="ECO:0000259" key="9">
    <source>
        <dbReference type="PROSITE" id="PS51371"/>
    </source>
</evidence>
<proteinExistence type="predicted"/>
<feature type="coiled-coil region" evidence="6">
    <location>
        <begin position="347"/>
        <end position="374"/>
    </location>
</feature>
<gene>
    <name evidence="10" type="ORF">SAMN02745118_01857</name>
</gene>
<dbReference type="OrthoDB" id="9803970at2"/>
<dbReference type="Gene3D" id="1.10.10.60">
    <property type="entry name" value="Homeodomain-like"/>
    <property type="match status" value="1"/>
</dbReference>
<dbReference type="InterPro" id="IPR058031">
    <property type="entry name" value="AAA_lid_NorR"/>
</dbReference>
<dbReference type="InterPro" id="IPR046342">
    <property type="entry name" value="CBS_dom_sf"/>
</dbReference>
<dbReference type="Gene3D" id="1.10.8.60">
    <property type="match status" value="1"/>
</dbReference>
<dbReference type="Pfam" id="PF18024">
    <property type="entry name" value="HTH_50"/>
    <property type="match status" value="1"/>
</dbReference>
<dbReference type="CDD" id="cd00009">
    <property type="entry name" value="AAA"/>
    <property type="match status" value="1"/>
</dbReference>
<reference evidence="11" key="1">
    <citation type="submission" date="2017-02" db="EMBL/GenBank/DDBJ databases">
        <authorList>
            <person name="Varghese N."/>
            <person name="Submissions S."/>
        </authorList>
    </citation>
    <scope>NUCLEOTIDE SEQUENCE [LARGE SCALE GENOMIC DNA]</scope>
    <source>
        <strain evidence="11">ATCC BAA-73</strain>
    </source>
</reference>
<keyword evidence="2" id="KW-0058">Aromatic hydrocarbons catabolism</keyword>
<dbReference type="InterPro" id="IPR000644">
    <property type="entry name" value="CBS_dom"/>
</dbReference>
<dbReference type="SUPFAM" id="SSF46689">
    <property type="entry name" value="Homeodomain-like"/>
    <property type="match status" value="1"/>
</dbReference>
<feature type="domain" description="Sigma-54 factor interaction" evidence="7">
    <location>
        <begin position="381"/>
        <end position="610"/>
    </location>
</feature>
<dbReference type="STRING" id="142842.SAMN02745118_01857"/>
<dbReference type="FunFam" id="3.40.50.300:FF:000006">
    <property type="entry name" value="DNA-binding transcriptional regulator NtrC"/>
    <property type="match status" value="1"/>
</dbReference>
<dbReference type="Gene3D" id="3.10.580.10">
    <property type="entry name" value="CBS-domain"/>
    <property type="match status" value="1"/>
</dbReference>
<dbReference type="Pfam" id="PF00571">
    <property type="entry name" value="CBS"/>
    <property type="match status" value="2"/>
</dbReference>
<keyword evidence="11" id="KW-1185">Reference proteome</keyword>
<evidence type="ECO:0000256" key="5">
    <source>
        <dbReference type="PROSITE-ProRule" id="PRU00703"/>
    </source>
</evidence>
<dbReference type="Pfam" id="PF25601">
    <property type="entry name" value="AAA_lid_14"/>
    <property type="match status" value="1"/>
</dbReference>
<dbReference type="CDD" id="cd00130">
    <property type="entry name" value="PAS"/>
    <property type="match status" value="2"/>
</dbReference>
<dbReference type="GO" id="GO:0003677">
    <property type="term" value="F:DNA binding"/>
    <property type="evidence" value="ECO:0007669"/>
    <property type="project" value="UniProtKB-KW"/>
</dbReference>
<dbReference type="SUPFAM" id="SSF55785">
    <property type="entry name" value="PYP-like sensor domain (PAS domain)"/>
    <property type="match status" value="2"/>
</dbReference>
<dbReference type="EMBL" id="FUWM01000015">
    <property type="protein sequence ID" value="SJZ80247.1"/>
    <property type="molecule type" value="Genomic_DNA"/>
</dbReference>
<evidence type="ECO:0000313" key="10">
    <source>
        <dbReference type="EMBL" id="SJZ80247.1"/>
    </source>
</evidence>
<evidence type="ECO:0000259" key="8">
    <source>
        <dbReference type="PROSITE" id="PS50112"/>
    </source>
</evidence>
<dbReference type="SUPFAM" id="SSF52540">
    <property type="entry name" value="P-loop containing nucleoside triphosphate hydrolases"/>
    <property type="match status" value="1"/>
</dbReference>
<dbReference type="RefSeq" id="WP_159442927.1">
    <property type="nucleotide sequence ID" value="NZ_FUWM01000015.1"/>
</dbReference>
<dbReference type="PANTHER" id="PTHR32071:SF57">
    <property type="entry name" value="C4-DICARBOXYLATE TRANSPORT TRANSCRIPTIONAL REGULATORY PROTEIN DCTD"/>
    <property type="match status" value="1"/>
</dbReference>
<dbReference type="AlphaFoldDB" id="A0A1T4NMC1"/>
<keyword evidence="6" id="KW-0175">Coiled coil</keyword>
<evidence type="ECO:0000256" key="3">
    <source>
        <dbReference type="ARBA" id="ARBA00022840"/>
    </source>
</evidence>
<dbReference type="InterPro" id="IPR009057">
    <property type="entry name" value="Homeodomain-like_sf"/>
</dbReference>
<dbReference type="InterPro" id="IPR000014">
    <property type="entry name" value="PAS"/>
</dbReference>
<keyword evidence="1" id="KW-0547">Nucleotide-binding</keyword>
<evidence type="ECO:0000256" key="4">
    <source>
        <dbReference type="ARBA" id="ARBA00029500"/>
    </source>
</evidence>
<dbReference type="SMART" id="SM00382">
    <property type="entry name" value="AAA"/>
    <property type="match status" value="1"/>
</dbReference>
<name>A0A1T4NMC1_9FIRM</name>
<feature type="domain" description="PAS" evidence="8">
    <location>
        <begin position="231"/>
        <end position="294"/>
    </location>
</feature>
<dbReference type="InterPro" id="IPR035965">
    <property type="entry name" value="PAS-like_dom_sf"/>
</dbReference>
<dbReference type="Proteomes" id="UP000190625">
    <property type="component" value="Unassembled WGS sequence"/>
</dbReference>
<dbReference type="PROSITE" id="PS50045">
    <property type="entry name" value="SIGMA54_INTERACT_4"/>
    <property type="match status" value="1"/>
</dbReference>
<dbReference type="PANTHER" id="PTHR32071">
    <property type="entry name" value="TRANSCRIPTIONAL REGULATORY PROTEIN"/>
    <property type="match status" value="1"/>
</dbReference>
<protein>
    <recommendedName>
        <fullName evidence="4">HTH-type transcriptional regulatory protein TyrR</fullName>
    </recommendedName>
</protein>
<dbReference type="PROSITE" id="PS00676">
    <property type="entry name" value="SIGMA54_INTERACT_2"/>
    <property type="match status" value="1"/>
</dbReference>
<evidence type="ECO:0000313" key="11">
    <source>
        <dbReference type="Proteomes" id="UP000190625"/>
    </source>
</evidence>
<evidence type="ECO:0000256" key="1">
    <source>
        <dbReference type="ARBA" id="ARBA00022741"/>
    </source>
</evidence>
<dbReference type="Gene3D" id="3.40.50.300">
    <property type="entry name" value="P-loop containing nucleotide triphosphate hydrolases"/>
    <property type="match status" value="1"/>
</dbReference>
<dbReference type="InterPro" id="IPR002078">
    <property type="entry name" value="Sigma_54_int"/>
</dbReference>
<dbReference type="CDD" id="cd02205">
    <property type="entry name" value="CBS_pair_SF"/>
    <property type="match status" value="1"/>
</dbReference>
<dbReference type="Gene3D" id="3.30.450.20">
    <property type="entry name" value="PAS domain"/>
    <property type="match status" value="2"/>
</dbReference>